<organism evidence="4 5">
    <name type="scientific">Hymenobacter monticola</name>
    <dbReference type="NCBI Taxonomy" id="1705399"/>
    <lineage>
        <taxon>Bacteria</taxon>
        <taxon>Pseudomonadati</taxon>
        <taxon>Bacteroidota</taxon>
        <taxon>Cytophagia</taxon>
        <taxon>Cytophagales</taxon>
        <taxon>Hymenobacteraceae</taxon>
        <taxon>Hymenobacter</taxon>
    </lineage>
</organism>
<feature type="chain" id="PRO_5046367945" evidence="2">
    <location>
        <begin position="22"/>
        <end position="169"/>
    </location>
</feature>
<feature type="transmembrane region" description="Helical" evidence="1">
    <location>
        <begin position="142"/>
        <end position="168"/>
    </location>
</feature>
<evidence type="ECO:0000259" key="3">
    <source>
        <dbReference type="PROSITE" id="PS51781"/>
    </source>
</evidence>
<keyword evidence="1" id="KW-0812">Transmembrane</keyword>
<dbReference type="Gene3D" id="2.30.30.40">
    <property type="entry name" value="SH3 Domains"/>
    <property type="match status" value="1"/>
</dbReference>
<dbReference type="Proteomes" id="UP000831390">
    <property type="component" value="Plasmid unnamed3"/>
</dbReference>
<keyword evidence="1" id="KW-1133">Transmembrane helix</keyword>
<dbReference type="Pfam" id="PF08239">
    <property type="entry name" value="SH3_3"/>
    <property type="match status" value="1"/>
</dbReference>
<evidence type="ECO:0000313" key="5">
    <source>
        <dbReference type="Proteomes" id="UP000831390"/>
    </source>
</evidence>
<evidence type="ECO:0000313" key="4">
    <source>
        <dbReference type="EMBL" id="UOE36651.1"/>
    </source>
</evidence>
<sequence length="169" mass="18695">MSIKRILFALALVLSSLTSYCKSIASNHDYSVTASELRIRSKPDGKSDVLGSLRRGDIVRVVDTEEQWAKIRVAGSVGYVKSEFLGEAQPLIKQATTFKARFLLGFRFFMLVLIGMGSIRSIQTRNKDGRFKGGFRLKKPDFGDMVFIVFSSLVICSIIGLVIGVAGFF</sequence>
<keyword evidence="1" id="KW-0472">Membrane</keyword>
<keyword evidence="4" id="KW-0614">Plasmid</keyword>
<feature type="signal peptide" evidence="2">
    <location>
        <begin position="1"/>
        <end position="21"/>
    </location>
</feature>
<accession>A0ABY4BBW0</accession>
<dbReference type="PROSITE" id="PS51781">
    <property type="entry name" value="SH3B"/>
    <property type="match status" value="1"/>
</dbReference>
<dbReference type="RefSeq" id="WP_243520727.1">
    <property type="nucleotide sequence ID" value="NZ_CP094537.1"/>
</dbReference>
<name>A0ABY4BBW0_9BACT</name>
<feature type="transmembrane region" description="Helical" evidence="1">
    <location>
        <begin position="102"/>
        <end position="122"/>
    </location>
</feature>
<protein>
    <submittedName>
        <fullName evidence="4">SH3 domain-containing protein</fullName>
    </submittedName>
</protein>
<keyword evidence="5" id="KW-1185">Reference proteome</keyword>
<geneLocation type="plasmid" evidence="4 5">
    <name>unnamed3</name>
</geneLocation>
<reference evidence="4 5" key="1">
    <citation type="submission" date="2022-03" db="EMBL/GenBank/DDBJ databases">
        <title>Hymenobactersp. isolated from the air.</title>
        <authorList>
            <person name="Won M."/>
            <person name="Kwon S.-W."/>
        </authorList>
    </citation>
    <scope>NUCLEOTIDE SEQUENCE [LARGE SCALE GENOMIC DNA]</scope>
    <source>
        <strain evidence="4 5">KACC 22596</strain>
        <plasmid evidence="4 5">unnamed3</plasmid>
    </source>
</reference>
<dbReference type="SUPFAM" id="SSF50044">
    <property type="entry name" value="SH3-domain"/>
    <property type="match status" value="1"/>
</dbReference>
<gene>
    <name evidence="4" type="ORF">MTP16_25065</name>
</gene>
<evidence type="ECO:0000256" key="1">
    <source>
        <dbReference type="SAM" id="Phobius"/>
    </source>
</evidence>
<dbReference type="InterPro" id="IPR036028">
    <property type="entry name" value="SH3-like_dom_sf"/>
</dbReference>
<dbReference type="SMART" id="SM00287">
    <property type="entry name" value="SH3b"/>
    <property type="match status" value="1"/>
</dbReference>
<proteinExistence type="predicted"/>
<evidence type="ECO:0000256" key="2">
    <source>
        <dbReference type="SAM" id="SignalP"/>
    </source>
</evidence>
<dbReference type="EMBL" id="CP094537">
    <property type="protein sequence ID" value="UOE36651.1"/>
    <property type="molecule type" value="Genomic_DNA"/>
</dbReference>
<feature type="domain" description="SH3b" evidence="3">
    <location>
        <begin position="27"/>
        <end position="89"/>
    </location>
</feature>
<dbReference type="InterPro" id="IPR003646">
    <property type="entry name" value="SH3-like_bac-type"/>
</dbReference>
<keyword evidence="2" id="KW-0732">Signal</keyword>